<accession>L0KY38</accession>
<dbReference type="InterPro" id="IPR014777">
    <property type="entry name" value="4pyrrole_Mease_sub1"/>
</dbReference>
<evidence type="ECO:0000256" key="4">
    <source>
        <dbReference type="ARBA" id="ARBA00022679"/>
    </source>
</evidence>
<evidence type="ECO:0000256" key="6">
    <source>
        <dbReference type="PIRNR" id="PIRNR036427"/>
    </source>
</evidence>
<dbReference type="SUPFAM" id="SSF53790">
    <property type="entry name" value="Tetrapyrrole methylase"/>
    <property type="match status" value="1"/>
</dbReference>
<feature type="domain" description="Tetrapyrrole methylase" evidence="7">
    <location>
        <begin position="1"/>
        <end position="140"/>
    </location>
</feature>
<dbReference type="Proteomes" id="UP000010866">
    <property type="component" value="Chromosome"/>
</dbReference>
<dbReference type="PANTHER" id="PTHR43467">
    <property type="entry name" value="COBALT-PRECORRIN-2 C(20)-METHYLTRANSFERASE"/>
    <property type="match status" value="1"/>
</dbReference>
<evidence type="ECO:0000259" key="7">
    <source>
        <dbReference type="Pfam" id="PF00590"/>
    </source>
</evidence>
<evidence type="ECO:0000313" key="9">
    <source>
        <dbReference type="Proteomes" id="UP000010866"/>
    </source>
</evidence>
<reference evidence="9" key="1">
    <citation type="submission" date="2012-02" db="EMBL/GenBank/DDBJ databases">
        <title>Complete sequence of chromosome of Methanomethylovorans hollandica DSM 15978.</title>
        <authorList>
            <person name="Lucas S."/>
            <person name="Copeland A."/>
            <person name="Lapidus A."/>
            <person name="Glavina del Rio T."/>
            <person name="Dalin E."/>
            <person name="Tice H."/>
            <person name="Bruce D."/>
            <person name="Goodwin L."/>
            <person name="Pitluck S."/>
            <person name="Peters L."/>
            <person name="Mikhailova N."/>
            <person name="Held B."/>
            <person name="Kyrpides N."/>
            <person name="Mavromatis K."/>
            <person name="Ivanova N."/>
            <person name="Brettin T."/>
            <person name="Detter J.C."/>
            <person name="Han C."/>
            <person name="Larimer F."/>
            <person name="Land M."/>
            <person name="Hauser L."/>
            <person name="Markowitz V."/>
            <person name="Cheng J.-F."/>
            <person name="Hugenholtz P."/>
            <person name="Woyke T."/>
            <person name="Wu D."/>
            <person name="Spring S."/>
            <person name="Schroeder M."/>
            <person name="Brambilla E."/>
            <person name="Klenk H.-P."/>
            <person name="Eisen J.A."/>
        </authorList>
    </citation>
    <scope>NUCLEOTIDE SEQUENCE [LARGE SCALE GENOMIC DNA]</scope>
    <source>
        <strain evidence="9">DSM 15978 / NBRC 107637 / DMS1</strain>
    </source>
</reference>
<protein>
    <submittedName>
        <fullName evidence="8">Precorrin-2 methylase</fullName>
    </submittedName>
</protein>
<keyword evidence="5" id="KW-0949">S-adenosyl-L-methionine</keyword>
<dbReference type="Pfam" id="PF00590">
    <property type="entry name" value="TP_methylase"/>
    <property type="match status" value="1"/>
</dbReference>
<dbReference type="CDD" id="cd11645">
    <property type="entry name" value="Precorrin_2_C20_MT"/>
    <property type="match status" value="1"/>
</dbReference>
<comment type="pathway">
    <text evidence="1">Cofactor biosynthesis; adenosylcobalamin biosynthesis.</text>
</comment>
<dbReference type="InterPro" id="IPR000878">
    <property type="entry name" value="4pyrrol_Mease"/>
</dbReference>
<dbReference type="PROSITE" id="PS00839">
    <property type="entry name" value="SUMT_1"/>
    <property type="match status" value="1"/>
</dbReference>
<dbReference type="HOGENOM" id="CLU_076014_2_0_2"/>
<dbReference type="InterPro" id="IPR003043">
    <property type="entry name" value="Uropor_MeTrfase_CS"/>
</dbReference>
<dbReference type="InterPro" id="IPR012382">
    <property type="entry name" value="CobI/CbiL"/>
</dbReference>
<keyword evidence="4" id="KW-0808">Transferase</keyword>
<evidence type="ECO:0000313" key="8">
    <source>
        <dbReference type="EMBL" id="AGB50352.1"/>
    </source>
</evidence>
<comment type="similarity">
    <text evidence="6">Belongs to the precorrin methyltransferase family.</text>
</comment>
<keyword evidence="3 8" id="KW-0489">Methyltransferase</keyword>
<dbReference type="GeneID" id="14406702"/>
<dbReference type="NCBIfam" id="NF004060">
    <property type="entry name" value="PRK05576.1-3"/>
    <property type="match status" value="1"/>
</dbReference>
<dbReference type="AlphaFoldDB" id="L0KY38"/>
<dbReference type="OrthoDB" id="23546at2157"/>
<dbReference type="Gene3D" id="3.30.950.10">
    <property type="entry name" value="Methyltransferase, Cobalt-precorrin-4 Transmethylase, Domain 2"/>
    <property type="match status" value="1"/>
</dbReference>
<proteinExistence type="inferred from homology"/>
<keyword evidence="9" id="KW-1185">Reference proteome</keyword>
<dbReference type="GO" id="GO:0009236">
    <property type="term" value="P:cobalamin biosynthetic process"/>
    <property type="evidence" value="ECO:0007669"/>
    <property type="project" value="UniProtKB-UniRule"/>
</dbReference>
<dbReference type="KEGG" id="mhz:Metho_2189"/>
<keyword evidence="2" id="KW-0169">Cobalamin biosynthesis</keyword>
<dbReference type="STRING" id="867904.Metho_2189"/>
<dbReference type="EMBL" id="CP003362">
    <property type="protein sequence ID" value="AGB50352.1"/>
    <property type="molecule type" value="Genomic_DNA"/>
</dbReference>
<dbReference type="Gene3D" id="3.40.1010.10">
    <property type="entry name" value="Cobalt-precorrin-4 Transmethylase, Domain 1"/>
    <property type="match status" value="1"/>
</dbReference>
<dbReference type="InterPro" id="IPR014776">
    <property type="entry name" value="4pyrrole_Mease_sub2"/>
</dbReference>
<evidence type="ECO:0000256" key="1">
    <source>
        <dbReference type="ARBA" id="ARBA00004953"/>
    </source>
</evidence>
<name>L0KY38_METHD</name>
<dbReference type="GO" id="GO:0032259">
    <property type="term" value="P:methylation"/>
    <property type="evidence" value="ECO:0007669"/>
    <property type="project" value="UniProtKB-KW"/>
</dbReference>
<dbReference type="InterPro" id="IPR035996">
    <property type="entry name" value="4pyrrol_Methylase_sf"/>
</dbReference>
<dbReference type="PANTHER" id="PTHR43467:SF2">
    <property type="entry name" value="COBALT-PRECORRIN-2 C(20)-METHYLTRANSFERASE"/>
    <property type="match status" value="1"/>
</dbReference>
<dbReference type="PIRSF" id="PIRSF036427">
    <property type="entry name" value="Precrrn-2_mtase"/>
    <property type="match status" value="1"/>
</dbReference>
<dbReference type="GO" id="GO:0030788">
    <property type="term" value="F:precorrin-2 C20-methyltransferase activity"/>
    <property type="evidence" value="ECO:0007669"/>
    <property type="project" value="InterPro"/>
</dbReference>
<dbReference type="RefSeq" id="WP_015325517.1">
    <property type="nucleotide sequence ID" value="NC_019977.1"/>
</dbReference>
<organism evidence="8 9">
    <name type="scientific">Methanomethylovorans hollandica (strain DSM 15978 / NBRC 107637 / DMS1)</name>
    <dbReference type="NCBI Taxonomy" id="867904"/>
    <lineage>
        <taxon>Archaea</taxon>
        <taxon>Methanobacteriati</taxon>
        <taxon>Methanobacteriota</taxon>
        <taxon>Stenosarchaea group</taxon>
        <taxon>Methanomicrobia</taxon>
        <taxon>Methanosarcinales</taxon>
        <taxon>Methanosarcinaceae</taxon>
        <taxon>Methanomethylovorans</taxon>
    </lineage>
</organism>
<evidence type="ECO:0000256" key="3">
    <source>
        <dbReference type="ARBA" id="ARBA00022603"/>
    </source>
</evidence>
<gene>
    <name evidence="8" type="ordered locus">Metho_2189</name>
</gene>
<sequence>MLIGVGLGPGSPELLTLKAVETLKKSHKVYVPGRMAAELVAPYAEAEILDFPMLTDYTVLNEIWTKNAELIAEESRHNLISFGLIGDPNFFSTFTHLKRVMNRLYPDIETATIPGISSITSFASRADAEVDASFEVSDGSEKTYKIVLKATRPLEIIDSMKKEGYNKFTFVQRLFMEDEIIIKEVQKIPEKGNYFSIVFGQKE</sequence>
<evidence type="ECO:0000256" key="5">
    <source>
        <dbReference type="ARBA" id="ARBA00022691"/>
    </source>
</evidence>
<evidence type="ECO:0000256" key="2">
    <source>
        <dbReference type="ARBA" id="ARBA00022573"/>
    </source>
</evidence>